<evidence type="ECO:0000313" key="3">
    <source>
        <dbReference type="Proteomes" id="UP000281261"/>
    </source>
</evidence>
<protein>
    <submittedName>
        <fullName evidence="2">DUF362 domain-containing protein</fullName>
    </submittedName>
</protein>
<dbReference type="EMBL" id="QMNG01000138">
    <property type="protein sequence ID" value="RLC35544.1"/>
    <property type="molecule type" value="Genomic_DNA"/>
</dbReference>
<evidence type="ECO:0000259" key="1">
    <source>
        <dbReference type="Pfam" id="PF04015"/>
    </source>
</evidence>
<feature type="domain" description="DUF362" evidence="1">
    <location>
        <begin position="47"/>
        <end position="249"/>
    </location>
</feature>
<evidence type="ECO:0000313" key="2">
    <source>
        <dbReference type="EMBL" id="RLC35544.1"/>
    </source>
</evidence>
<comment type="caution">
    <text evidence="2">The sequence shown here is derived from an EMBL/GenBank/DDBJ whole genome shotgun (WGS) entry which is preliminary data.</text>
</comment>
<reference evidence="2 3" key="1">
    <citation type="submission" date="2018-06" db="EMBL/GenBank/DDBJ databases">
        <title>Extensive metabolic versatility and redundancy in microbially diverse, dynamic hydrothermal sediments.</title>
        <authorList>
            <person name="Dombrowski N."/>
            <person name="Teske A."/>
            <person name="Baker B.J."/>
        </authorList>
    </citation>
    <scope>NUCLEOTIDE SEQUENCE [LARGE SCALE GENOMIC DNA]</scope>
    <source>
        <strain evidence="2">B79_G16</strain>
    </source>
</reference>
<organism evidence="2 3">
    <name type="scientific">candidate division Kazan bacterium</name>
    <dbReference type="NCBI Taxonomy" id="2202143"/>
    <lineage>
        <taxon>Bacteria</taxon>
        <taxon>Bacteria division Kazan-3B-28</taxon>
    </lineage>
</organism>
<dbReference type="InterPro" id="IPR007160">
    <property type="entry name" value="DUF362"/>
</dbReference>
<dbReference type="Proteomes" id="UP000281261">
    <property type="component" value="Unassembled WGS sequence"/>
</dbReference>
<proteinExistence type="predicted"/>
<gene>
    <name evidence="2" type="ORF">DRH29_06085</name>
</gene>
<accession>A0A420ZAF7</accession>
<sequence length="441" mass="49300">MTEKLGVHNQEKDAPVALCAWGAKREGVAEALALCNGLKHFDPSMRVLIKPNLVAWVDTYPYAPFGVLTTSVVLEEIIKILKDHGAQDIVLGDGCALNKSFGSETHIIFNRLGYNRLVEKYGIRIADFNEGAHVKVKLGPYSLRVARPILECDFLVNVPALKTHELTKITLGFKNLKGILHPKSKQHCHNLEHSIDEYLFHIANRFYPNLTIIDGIYMLERGPMYVGSAHRSEIIIAGRDMFSVDVVGATLLGVKPSEVEHLSIFAKEHKRSLDVNTIELKGLNLEDHVYSLQIQTPWTEDGRMPKIFKKQNVKGFQIPYPRALCTGCTYVFPSVLLLILDANPGVPFDNYELLAGKGSNPSGKAKKTFLMGNCPIAFHKNNEKITEAIPIPGCPPQIGDIVKAFNAHGINADMGVIERYFNSLVRRYEKLGYPKKDYWLV</sequence>
<dbReference type="AlphaFoldDB" id="A0A420ZAF7"/>
<dbReference type="Pfam" id="PF04015">
    <property type="entry name" value="DUF362"/>
    <property type="match status" value="1"/>
</dbReference>
<name>A0A420ZAF7_UNCK3</name>